<keyword evidence="1" id="KW-0813">Transport</keyword>
<comment type="caution">
    <text evidence="1">Lacks conserved residue(s) required for the propagation of feature annotation.</text>
</comment>
<comment type="similarity">
    <text evidence="1">Belongs to the MscS (TC 1.A.23) family.</text>
</comment>
<feature type="transmembrane region" description="Helical" evidence="1">
    <location>
        <begin position="351"/>
        <end position="373"/>
    </location>
</feature>
<keyword evidence="1" id="KW-0407">Ion channel</keyword>
<feature type="transmembrane region" description="Helical" evidence="1">
    <location>
        <begin position="288"/>
        <end position="312"/>
    </location>
</feature>
<dbReference type="GO" id="GO:0008381">
    <property type="term" value="F:mechanosensitive monoatomic ion channel activity"/>
    <property type="evidence" value="ECO:0007669"/>
    <property type="project" value="InterPro"/>
</dbReference>
<keyword evidence="1" id="KW-0472">Membrane</keyword>
<dbReference type="GO" id="GO:0005886">
    <property type="term" value="C:plasma membrane"/>
    <property type="evidence" value="ECO:0007669"/>
    <property type="project" value="UniProtKB-SubCell"/>
</dbReference>
<sequence length="393" mass="41360">MLHEWGDRIDWGYIQGWGMKIGASLLILIATHFLAKIAQWGVTKAVDRIPFFNRDGGNAGENLGQQTGSLVYWLVWLVGLVAALRPLGLDQVAEPINQLTSNAFAFIPNLLGAGLILLFGLLLASVAKKAVETALSLVNLDGLLKRIQPEQAGFGGASIVKGAGVAVYVLIVIPVVTAALETLNLNSLSKPLTAILENVALFFPKLAAAALVFVIGYLIARHVGAWVSRLLDAMGLDGTMESSGLLPRGVVASKVGGTIAYIATFLATAIAAVDILQIPSLERMLEQLLALGGHVLFGTVIIVAGVLLARFLRGVVSRSGSDGLAPAIVHYAVIALATAMGLRFMGLANEIVNLAFGLILGSAAVACAIAFGWGGRETAHRLLERWTSRSDDT</sequence>
<dbReference type="PANTHER" id="PTHR30221:SF1">
    <property type="entry name" value="SMALL-CONDUCTANCE MECHANOSENSITIVE CHANNEL"/>
    <property type="match status" value="1"/>
</dbReference>
<dbReference type="Proteomes" id="UP000037643">
    <property type="component" value="Chromosome"/>
</dbReference>
<feature type="transmembrane region" description="Helical" evidence="1">
    <location>
        <begin position="70"/>
        <end position="87"/>
    </location>
</feature>
<dbReference type="PANTHER" id="PTHR30221">
    <property type="entry name" value="SMALL-CONDUCTANCE MECHANOSENSITIVE CHANNEL"/>
    <property type="match status" value="1"/>
</dbReference>
<evidence type="ECO:0000256" key="1">
    <source>
        <dbReference type="RuleBase" id="RU369025"/>
    </source>
</evidence>
<feature type="transmembrane region" description="Helical" evidence="1">
    <location>
        <begin position="324"/>
        <end position="345"/>
    </location>
</feature>
<dbReference type="NCBIfam" id="NF033912">
    <property type="entry name" value="msc"/>
    <property type="match status" value="1"/>
</dbReference>
<protein>
    <recommendedName>
        <fullName evidence="1">Small-conductance mechanosensitive channel</fullName>
    </recommendedName>
</protein>
<keyword evidence="1" id="KW-1003">Cell membrane</keyword>
<keyword evidence="3" id="KW-1185">Reference proteome</keyword>
<dbReference type="EMBL" id="CP011805">
    <property type="protein sequence ID" value="AKM07526.1"/>
    <property type="molecule type" value="Genomic_DNA"/>
</dbReference>
<feature type="transmembrane region" description="Helical" evidence="1">
    <location>
        <begin position="12"/>
        <end position="35"/>
    </location>
</feature>
<keyword evidence="1" id="KW-0406">Ion transport</keyword>
<feature type="transmembrane region" description="Helical" evidence="1">
    <location>
        <begin position="258"/>
        <end position="276"/>
    </location>
</feature>
<dbReference type="KEGG" id="amx:AM2010_1456"/>
<comment type="function">
    <text evidence="1">Mechanosensitive channel that participates in the regulation of osmotic pressure changes within the cell, opening in response to stretch forces in the membrane lipid bilayer, without the need for other proteins. Contributes to normal resistance to hypoosmotic shock. Forms an ion channel of 1.0 nanosiemens conductance with a slight preference for anions.</text>
</comment>
<dbReference type="Pfam" id="PF05552">
    <property type="entry name" value="MS_channel_1st_1"/>
    <property type="match status" value="2"/>
</dbReference>
<organism evidence="2 3">
    <name type="scientific">Pelagerythrobacter marensis</name>
    <dbReference type="NCBI Taxonomy" id="543877"/>
    <lineage>
        <taxon>Bacteria</taxon>
        <taxon>Pseudomonadati</taxon>
        <taxon>Pseudomonadota</taxon>
        <taxon>Alphaproteobacteria</taxon>
        <taxon>Sphingomonadales</taxon>
        <taxon>Erythrobacteraceae</taxon>
        <taxon>Pelagerythrobacter</taxon>
    </lineage>
</organism>
<name>A0A0G3XAA0_9SPHN</name>
<reference evidence="2 3" key="1">
    <citation type="submission" date="2015-06" db="EMBL/GenBank/DDBJ databases">
        <authorList>
            <person name="Kim K.M."/>
        </authorList>
    </citation>
    <scope>NUCLEOTIDE SEQUENCE [LARGE SCALE GENOMIC DNA]</scope>
    <source>
        <strain evidence="2 3">KCTC 22370</strain>
    </source>
</reference>
<keyword evidence="1" id="KW-0812">Transmembrane</keyword>
<dbReference type="InterPro" id="IPR045275">
    <property type="entry name" value="MscS_archaea/bacteria_type"/>
</dbReference>
<dbReference type="PATRIC" id="fig|543877.4.peg.1481"/>
<keyword evidence="1" id="KW-1133">Transmembrane helix</keyword>
<evidence type="ECO:0000313" key="2">
    <source>
        <dbReference type="EMBL" id="AKM07526.1"/>
    </source>
</evidence>
<feature type="transmembrane region" description="Helical" evidence="1">
    <location>
        <begin position="154"/>
        <end position="180"/>
    </location>
</feature>
<feature type="transmembrane region" description="Helical" evidence="1">
    <location>
        <begin position="200"/>
        <end position="220"/>
    </location>
</feature>
<comment type="subcellular location">
    <subcellularLocation>
        <location evidence="1">Cell inner membrane</location>
        <topology evidence="1">Multi-pass membrane protein</topology>
    </subcellularLocation>
</comment>
<gene>
    <name evidence="2" type="ORF">AM2010_1456</name>
</gene>
<comment type="subunit">
    <text evidence="1">Homoheptamer.</text>
</comment>
<keyword evidence="1" id="KW-0997">Cell inner membrane</keyword>
<proteinExistence type="inferred from homology"/>
<evidence type="ECO:0000313" key="3">
    <source>
        <dbReference type="Proteomes" id="UP000037643"/>
    </source>
</evidence>
<feature type="transmembrane region" description="Helical" evidence="1">
    <location>
        <begin position="107"/>
        <end position="127"/>
    </location>
</feature>
<dbReference type="AlphaFoldDB" id="A0A0G3XAA0"/>
<accession>A0A0G3XAA0</accession>
<dbReference type="InterPro" id="IPR008910">
    <property type="entry name" value="MSC_TM_helix"/>
</dbReference>